<reference evidence="1" key="1">
    <citation type="journal article" date="2019" name="Sci. Rep.">
        <title>Draft genome of Tanacetum cinerariifolium, the natural source of mosquito coil.</title>
        <authorList>
            <person name="Yamashiro T."/>
            <person name="Shiraishi A."/>
            <person name="Satake H."/>
            <person name="Nakayama K."/>
        </authorList>
    </citation>
    <scope>NUCLEOTIDE SEQUENCE</scope>
</reference>
<evidence type="ECO:0000313" key="1">
    <source>
        <dbReference type="EMBL" id="GFA29951.1"/>
    </source>
</evidence>
<comment type="caution">
    <text evidence="1">The sequence shown here is derived from an EMBL/GenBank/DDBJ whole genome shotgun (WGS) entry which is preliminary data.</text>
</comment>
<accession>A0A699JDF9</accession>
<name>A0A699JDF9_TANCI</name>
<dbReference type="AlphaFoldDB" id="A0A699JDF9"/>
<protein>
    <submittedName>
        <fullName evidence="1">Uncharacterized protein</fullName>
    </submittedName>
</protein>
<sequence>MAKDSSHDPCTNTIKDIMQTYTSLPPRPSLEDLEAAKIVIKSVNTEEQQKLNEITAQICPQDIPQDLFTILKQVKQTMVLFQSQEQRKEAMQIVDFDKTYQTFDELILKASKCVSGDTQVDKDDDLEYPVSGFEKEAVISDESLLTFNKVDKVEIFRGLIPSSSTKATSFHTENKI</sequence>
<gene>
    <name evidence="1" type="ORF">Tci_601923</name>
</gene>
<dbReference type="EMBL" id="BKCJ010400590">
    <property type="protein sequence ID" value="GFA29951.1"/>
    <property type="molecule type" value="Genomic_DNA"/>
</dbReference>
<proteinExistence type="predicted"/>
<organism evidence="1">
    <name type="scientific">Tanacetum cinerariifolium</name>
    <name type="common">Dalmatian daisy</name>
    <name type="synonym">Chrysanthemum cinerariifolium</name>
    <dbReference type="NCBI Taxonomy" id="118510"/>
    <lineage>
        <taxon>Eukaryota</taxon>
        <taxon>Viridiplantae</taxon>
        <taxon>Streptophyta</taxon>
        <taxon>Embryophyta</taxon>
        <taxon>Tracheophyta</taxon>
        <taxon>Spermatophyta</taxon>
        <taxon>Magnoliopsida</taxon>
        <taxon>eudicotyledons</taxon>
        <taxon>Gunneridae</taxon>
        <taxon>Pentapetalae</taxon>
        <taxon>asterids</taxon>
        <taxon>campanulids</taxon>
        <taxon>Asterales</taxon>
        <taxon>Asteraceae</taxon>
        <taxon>Asteroideae</taxon>
        <taxon>Anthemideae</taxon>
        <taxon>Anthemidinae</taxon>
        <taxon>Tanacetum</taxon>
    </lineage>
</organism>